<feature type="compositionally biased region" description="Basic residues" evidence="1">
    <location>
        <begin position="264"/>
        <end position="274"/>
    </location>
</feature>
<name>A0A1G7EU03_9NOCA</name>
<accession>A0A1G7EU03</accession>
<reference evidence="2 3" key="1">
    <citation type="submission" date="2016-10" db="EMBL/GenBank/DDBJ databases">
        <authorList>
            <person name="de Groot N.N."/>
        </authorList>
    </citation>
    <scope>NUCLEOTIDE SEQUENCE [LARGE SCALE GENOMIC DNA]</scope>
    <source>
        <strain evidence="2 3">JCM 11308</strain>
    </source>
</reference>
<dbReference type="Proteomes" id="UP000199417">
    <property type="component" value="Unassembled WGS sequence"/>
</dbReference>
<evidence type="ECO:0000313" key="2">
    <source>
        <dbReference type="EMBL" id="SDE66925.1"/>
    </source>
</evidence>
<organism evidence="2 3">
    <name type="scientific">Rhodococcus tukisamuensis</name>
    <dbReference type="NCBI Taxonomy" id="168276"/>
    <lineage>
        <taxon>Bacteria</taxon>
        <taxon>Bacillati</taxon>
        <taxon>Actinomycetota</taxon>
        <taxon>Actinomycetes</taxon>
        <taxon>Mycobacteriales</taxon>
        <taxon>Nocardiaceae</taxon>
        <taxon>Rhodococcus</taxon>
    </lineage>
</organism>
<sequence>MTGRRYTVARHVLVQQPNSEIHRPSVLGPIVTDRKRRSLQLYLLLLTVQSLVQARDDKGEPPLRAGVLARALCTEKGRKWTPTHVSAAWNDLEDRGLVERRRLPHGVVVKPRREDGKADYSKPGQKKGDRWETYFVIPPEFWTEEWFERLSLPGLAMLLIIASETSNKAEVWLTNQGAAGWYGMSERSVQAGIADLKNHGLLDIRVEWVKASLSAIGATDRHWYSLLSPFSYDERRALQKQAKAELEARQLAASADNKPSRLSTSRKKSLKRSKPAPDSQPNPTQEKALRE</sequence>
<protein>
    <submittedName>
        <fullName evidence="2">Uncharacterized protein</fullName>
    </submittedName>
</protein>
<dbReference type="AlphaFoldDB" id="A0A1G7EU03"/>
<keyword evidence="3" id="KW-1185">Reference proteome</keyword>
<dbReference type="STRING" id="168276.SAMN05444580_1275"/>
<gene>
    <name evidence="2" type="ORF">SAMN05444580_1275</name>
</gene>
<feature type="region of interest" description="Disordered" evidence="1">
    <location>
        <begin position="248"/>
        <end position="291"/>
    </location>
</feature>
<dbReference type="EMBL" id="FNAB01000027">
    <property type="protein sequence ID" value="SDE66925.1"/>
    <property type="molecule type" value="Genomic_DNA"/>
</dbReference>
<evidence type="ECO:0000313" key="3">
    <source>
        <dbReference type="Proteomes" id="UP000199417"/>
    </source>
</evidence>
<proteinExistence type="predicted"/>
<evidence type="ECO:0000256" key="1">
    <source>
        <dbReference type="SAM" id="MobiDB-lite"/>
    </source>
</evidence>